<sequence length="53" mass="5881">MKNIWANCIHAGENKPCSLLGIKGTDLLINEKSPYIVKLCGTSDLNVYSTYLH</sequence>
<organism evidence="1 2">
    <name type="scientific">Cricetulus griseus</name>
    <name type="common">Chinese hamster</name>
    <name type="synonym">Cricetulus barabensis griseus</name>
    <dbReference type="NCBI Taxonomy" id="10029"/>
    <lineage>
        <taxon>Eukaryota</taxon>
        <taxon>Metazoa</taxon>
        <taxon>Chordata</taxon>
        <taxon>Craniata</taxon>
        <taxon>Vertebrata</taxon>
        <taxon>Euteleostomi</taxon>
        <taxon>Mammalia</taxon>
        <taxon>Eutheria</taxon>
        <taxon>Euarchontoglires</taxon>
        <taxon>Glires</taxon>
        <taxon>Rodentia</taxon>
        <taxon>Myomorpha</taxon>
        <taxon>Muroidea</taxon>
        <taxon>Cricetidae</taxon>
        <taxon>Cricetinae</taxon>
        <taxon>Cricetulus</taxon>
    </lineage>
</organism>
<evidence type="ECO:0000313" key="1">
    <source>
        <dbReference type="EMBL" id="EGW10946.1"/>
    </source>
</evidence>
<protein>
    <submittedName>
        <fullName evidence="1">Uncharacterized protein</fullName>
    </submittedName>
</protein>
<gene>
    <name evidence="1" type="ORF">I79_024138</name>
</gene>
<dbReference type="InParanoid" id="G3IJV0"/>
<evidence type="ECO:0000313" key="2">
    <source>
        <dbReference type="Proteomes" id="UP000001075"/>
    </source>
</evidence>
<reference evidence="2" key="1">
    <citation type="journal article" date="2011" name="Nat. Biotechnol.">
        <title>The genomic sequence of the Chinese hamster ovary (CHO)-K1 cell line.</title>
        <authorList>
            <person name="Xu X."/>
            <person name="Nagarajan H."/>
            <person name="Lewis N.E."/>
            <person name="Pan S."/>
            <person name="Cai Z."/>
            <person name="Liu X."/>
            <person name="Chen W."/>
            <person name="Xie M."/>
            <person name="Wang W."/>
            <person name="Hammond S."/>
            <person name="Andersen M.R."/>
            <person name="Neff N."/>
            <person name="Passarelli B."/>
            <person name="Koh W."/>
            <person name="Fan H.C."/>
            <person name="Wang J."/>
            <person name="Gui Y."/>
            <person name="Lee K.H."/>
            <person name="Betenbaugh M.J."/>
            <person name="Quake S.R."/>
            <person name="Famili I."/>
            <person name="Palsson B.O."/>
            <person name="Wang J."/>
        </authorList>
    </citation>
    <scope>NUCLEOTIDE SEQUENCE [LARGE SCALE GENOMIC DNA]</scope>
    <source>
        <strain evidence="2">CHO K1 cell line</strain>
    </source>
</reference>
<proteinExistence type="predicted"/>
<dbReference type="AlphaFoldDB" id="G3IJV0"/>
<name>G3IJV0_CRIGR</name>
<dbReference type="Proteomes" id="UP000001075">
    <property type="component" value="Unassembled WGS sequence"/>
</dbReference>
<dbReference type="EMBL" id="JH003406">
    <property type="protein sequence ID" value="EGW10946.1"/>
    <property type="molecule type" value="Genomic_DNA"/>
</dbReference>
<accession>G3IJV0</accession>